<proteinExistence type="predicted"/>
<accession>A0A540MN29</accession>
<dbReference type="EMBL" id="VIEB01000220">
    <property type="protein sequence ID" value="TQE00175.1"/>
    <property type="molecule type" value="Genomic_DNA"/>
</dbReference>
<gene>
    <name evidence="1" type="ORF">C1H46_014187</name>
</gene>
<evidence type="ECO:0000313" key="1">
    <source>
        <dbReference type="EMBL" id="TQE00175.1"/>
    </source>
</evidence>
<organism evidence="1 2">
    <name type="scientific">Malus baccata</name>
    <name type="common">Siberian crab apple</name>
    <name type="synonym">Pyrus baccata</name>
    <dbReference type="NCBI Taxonomy" id="106549"/>
    <lineage>
        <taxon>Eukaryota</taxon>
        <taxon>Viridiplantae</taxon>
        <taxon>Streptophyta</taxon>
        <taxon>Embryophyta</taxon>
        <taxon>Tracheophyta</taxon>
        <taxon>Spermatophyta</taxon>
        <taxon>Magnoliopsida</taxon>
        <taxon>eudicotyledons</taxon>
        <taxon>Gunneridae</taxon>
        <taxon>Pentapetalae</taxon>
        <taxon>rosids</taxon>
        <taxon>fabids</taxon>
        <taxon>Rosales</taxon>
        <taxon>Rosaceae</taxon>
        <taxon>Amygdaloideae</taxon>
        <taxon>Maleae</taxon>
        <taxon>Malus</taxon>
    </lineage>
</organism>
<dbReference type="Proteomes" id="UP000315295">
    <property type="component" value="Unassembled WGS sequence"/>
</dbReference>
<comment type="caution">
    <text evidence="1">The sequence shown here is derived from an EMBL/GenBank/DDBJ whole genome shotgun (WGS) entry which is preliminary data.</text>
</comment>
<reference evidence="1 2" key="1">
    <citation type="journal article" date="2019" name="G3 (Bethesda)">
        <title>Sequencing of a Wild Apple (Malus baccata) Genome Unravels the Differences Between Cultivated and Wild Apple Species Regarding Disease Resistance and Cold Tolerance.</title>
        <authorList>
            <person name="Chen X."/>
        </authorList>
    </citation>
    <scope>NUCLEOTIDE SEQUENCE [LARGE SCALE GENOMIC DNA]</scope>
    <source>
        <strain evidence="2">cv. Shandingzi</strain>
        <tissue evidence="1">Leaves</tissue>
    </source>
</reference>
<name>A0A540MN29_MALBA</name>
<dbReference type="AlphaFoldDB" id="A0A540MN29"/>
<evidence type="ECO:0000313" key="2">
    <source>
        <dbReference type="Proteomes" id="UP000315295"/>
    </source>
</evidence>
<protein>
    <submittedName>
        <fullName evidence="1">Uncharacterized protein</fullName>
    </submittedName>
</protein>
<keyword evidence="2" id="KW-1185">Reference proteome</keyword>
<sequence>MICGVWSWSGVVLYKDRYFFVYTSCNPINEDEDKDVPGIYVFDIERGEWLPSRVEGLDENDEHVITIYDSHKRPPFLFKIGTDDGNNPNLALVWQPSLPGASFGPTVRWSKFTIHPIVNTNPSGYGQPLGFRAQLVSNGEHKISKK</sequence>